<dbReference type="GO" id="GO:0005744">
    <property type="term" value="C:TIM23 mitochondrial import inner membrane translocase complex"/>
    <property type="evidence" value="ECO:0007669"/>
    <property type="project" value="UniProtKB-UniRule"/>
</dbReference>
<gene>
    <name evidence="4" type="ORF">PPRIM_AZ9-3.1.T0110295</name>
</gene>
<reference evidence="4" key="1">
    <citation type="submission" date="2021-01" db="EMBL/GenBank/DDBJ databases">
        <authorList>
            <consortium name="Genoscope - CEA"/>
            <person name="William W."/>
        </authorList>
    </citation>
    <scope>NUCLEOTIDE SEQUENCE</scope>
</reference>
<dbReference type="PANTHER" id="PTHR12210">
    <property type="entry name" value="DULLARD PROTEIN PHOSPHATASE"/>
    <property type="match status" value="1"/>
</dbReference>
<feature type="region of interest" description="Disordered" evidence="2">
    <location>
        <begin position="119"/>
        <end position="153"/>
    </location>
</feature>
<feature type="domain" description="FCP1 homology" evidence="3">
    <location>
        <begin position="377"/>
        <end position="519"/>
    </location>
</feature>
<sequence length="556" mass="65524">MQKNNQQQLKNLNLTKTNKPPIDSRSSRNVYELSADKSQINKSFNEKKKSVPKSNAILQELFYKRQNSQEQLFNRTSNQKSQHENRSINKSQRSISPQILYQMPQEIKKIYQQINQRLDQSKIQQNNKNKDNKKYKTEESKSHKNESTSSTINDSDEQIQNLINQEEIVFTIMAVIRRKKKVINQCQNYLNRISHFLIEEKDKISQQILSKQIHLERIGILVILYKALSDTFEEDQQNLKNLLFYIHNSMILHLQILNQSNNISQSQRAVIQARLNKIRPQKNSQNLDINLIRKNSNVVYSLLVLFIENSTDQKLSSLEKNLANIDRLSLNQGTEFIKQEYQKILAHIQQLRLTMDSQDFQFDYEEVIDCQQIPYLSKTNNYTLIIDLDETLVHYQELVDEGQFLVRPFAQQFLKDMSKFYEIVIFTAAQQDYADFILDLIDEEKVISHRLYRQHTTLMKNTYVKDIQKIGRDIKKTIIIDNLAENFQFQPDNGIQIQSWYGDSDDQALLLLSPLLIQIVQKNFPDVRDALRKFRDQMQRNIEAGISNPHLHLSLN</sequence>
<accession>A0A8S1JWS6</accession>
<comment type="subunit">
    <text evidence="1">Component of the TIM23 complex.</text>
</comment>
<dbReference type="GO" id="GO:0015031">
    <property type="term" value="P:protein transport"/>
    <property type="evidence" value="ECO:0007669"/>
    <property type="project" value="UniProtKB-KW"/>
</dbReference>
<dbReference type="Proteomes" id="UP000688137">
    <property type="component" value="Unassembled WGS sequence"/>
</dbReference>
<evidence type="ECO:0000259" key="3">
    <source>
        <dbReference type="PROSITE" id="PS50969"/>
    </source>
</evidence>
<organism evidence="4 5">
    <name type="scientific">Paramecium primaurelia</name>
    <dbReference type="NCBI Taxonomy" id="5886"/>
    <lineage>
        <taxon>Eukaryota</taxon>
        <taxon>Sar</taxon>
        <taxon>Alveolata</taxon>
        <taxon>Ciliophora</taxon>
        <taxon>Intramacronucleata</taxon>
        <taxon>Oligohymenophorea</taxon>
        <taxon>Peniculida</taxon>
        <taxon>Parameciidae</taxon>
        <taxon>Paramecium</taxon>
    </lineage>
</organism>
<keyword evidence="1" id="KW-0813">Transport</keyword>
<evidence type="ECO:0000313" key="4">
    <source>
        <dbReference type="EMBL" id="CAD8047172.1"/>
    </source>
</evidence>
<dbReference type="SMART" id="SM00577">
    <property type="entry name" value="CPDc"/>
    <property type="match status" value="1"/>
</dbReference>
<comment type="similarity">
    <text evidence="1">Belongs to the TIM50 family.</text>
</comment>
<dbReference type="Pfam" id="PF03031">
    <property type="entry name" value="NIF"/>
    <property type="match status" value="1"/>
</dbReference>
<feature type="compositionally biased region" description="Polar residues" evidence="2">
    <location>
        <begin position="88"/>
        <end position="97"/>
    </location>
</feature>
<dbReference type="InterPro" id="IPR004274">
    <property type="entry name" value="FCP1_dom"/>
</dbReference>
<dbReference type="AlphaFoldDB" id="A0A8S1JWS6"/>
<proteinExistence type="inferred from homology"/>
<evidence type="ECO:0000256" key="2">
    <source>
        <dbReference type="SAM" id="MobiDB-lite"/>
    </source>
</evidence>
<evidence type="ECO:0000256" key="1">
    <source>
        <dbReference type="RuleBase" id="RU365079"/>
    </source>
</evidence>
<dbReference type="CDD" id="cd07521">
    <property type="entry name" value="HAD_FCP1-like"/>
    <property type="match status" value="1"/>
</dbReference>
<dbReference type="FunFam" id="3.40.50.1000:FF:000184">
    <property type="entry name" value="Uncharacterized protein"/>
    <property type="match status" value="1"/>
</dbReference>
<comment type="caution">
    <text evidence="4">The sequence shown here is derived from an EMBL/GenBank/DDBJ whole genome shotgun (WGS) entry which is preliminary data.</text>
</comment>
<feature type="region of interest" description="Disordered" evidence="2">
    <location>
        <begin position="73"/>
        <end position="97"/>
    </location>
</feature>
<feature type="compositionally biased region" description="Basic and acidic residues" evidence="2">
    <location>
        <begin position="128"/>
        <end position="146"/>
    </location>
</feature>
<comment type="function">
    <text evidence="1">Essential component of the TIM23 complex, a complex that mediates the translocation of transit peptide-containing proteins across the mitochondrial inner membrane.</text>
</comment>
<feature type="compositionally biased region" description="Low complexity" evidence="2">
    <location>
        <begin position="1"/>
        <end position="19"/>
    </location>
</feature>
<keyword evidence="1" id="KW-0809">Transit peptide</keyword>
<keyword evidence="1" id="KW-0653">Protein transport</keyword>
<dbReference type="InterPro" id="IPR050365">
    <property type="entry name" value="TIM50"/>
</dbReference>
<evidence type="ECO:0000313" key="5">
    <source>
        <dbReference type="Proteomes" id="UP000688137"/>
    </source>
</evidence>
<keyword evidence="1" id="KW-0811">Translocation</keyword>
<protein>
    <recommendedName>
        <fullName evidence="1">Mitochondrial import inner membrane translocase subunit TIM50</fullName>
    </recommendedName>
</protein>
<keyword evidence="1" id="KW-0496">Mitochondrion</keyword>
<keyword evidence="5" id="KW-1185">Reference proteome</keyword>
<comment type="subcellular location">
    <subcellularLocation>
        <location evidence="1">Mitochondrion inner membrane</location>
        <topology evidence="1">Single-pass membrane protein</topology>
    </subcellularLocation>
</comment>
<dbReference type="PROSITE" id="PS50969">
    <property type="entry name" value="FCP1"/>
    <property type="match status" value="1"/>
</dbReference>
<dbReference type="OMA" id="QHENTSI"/>
<name>A0A8S1JWS6_PARPR</name>
<dbReference type="EMBL" id="CAJJDM010000008">
    <property type="protein sequence ID" value="CAD8047172.1"/>
    <property type="molecule type" value="Genomic_DNA"/>
</dbReference>
<feature type="region of interest" description="Disordered" evidence="2">
    <location>
        <begin position="1"/>
        <end position="38"/>
    </location>
</feature>